<dbReference type="InterPro" id="IPR001005">
    <property type="entry name" value="SANT/Myb"/>
</dbReference>
<dbReference type="Proteomes" id="UP000195402">
    <property type="component" value="Unassembled WGS sequence"/>
</dbReference>
<accession>A0A200R1A0</accession>
<dbReference type="OrthoDB" id="2143914at2759"/>
<dbReference type="Gene3D" id="1.10.10.60">
    <property type="entry name" value="Homeodomain-like"/>
    <property type="match status" value="3"/>
</dbReference>
<dbReference type="InParanoid" id="A0A200R1A0"/>
<organism evidence="10 11">
    <name type="scientific">Macleaya cordata</name>
    <name type="common">Five-seeded plume-poppy</name>
    <name type="synonym">Bocconia cordata</name>
    <dbReference type="NCBI Taxonomy" id="56857"/>
    <lineage>
        <taxon>Eukaryota</taxon>
        <taxon>Viridiplantae</taxon>
        <taxon>Streptophyta</taxon>
        <taxon>Embryophyta</taxon>
        <taxon>Tracheophyta</taxon>
        <taxon>Spermatophyta</taxon>
        <taxon>Magnoliopsida</taxon>
        <taxon>Ranunculales</taxon>
        <taxon>Papaveraceae</taxon>
        <taxon>Papaveroideae</taxon>
        <taxon>Macleaya</taxon>
    </lineage>
</organism>
<protein>
    <submittedName>
        <fullName evidence="10">SANT/Myb domain</fullName>
    </submittedName>
</protein>
<keyword evidence="4" id="KW-0238">DNA-binding</keyword>
<dbReference type="SMART" id="SM00717">
    <property type="entry name" value="SANT"/>
    <property type="match status" value="3"/>
</dbReference>
<dbReference type="FunFam" id="1.10.10.60:FF:000010">
    <property type="entry name" value="Transcriptional activator Myb isoform A"/>
    <property type="match status" value="1"/>
</dbReference>
<keyword evidence="5" id="KW-0804">Transcription</keyword>
<feature type="region of interest" description="Disordered" evidence="7">
    <location>
        <begin position="489"/>
        <end position="524"/>
    </location>
</feature>
<dbReference type="CDD" id="cd00167">
    <property type="entry name" value="SANT"/>
    <property type="match status" value="3"/>
</dbReference>
<evidence type="ECO:0000256" key="7">
    <source>
        <dbReference type="SAM" id="MobiDB-lite"/>
    </source>
</evidence>
<dbReference type="GO" id="GO:0000978">
    <property type="term" value="F:RNA polymerase II cis-regulatory region sequence-specific DNA binding"/>
    <property type="evidence" value="ECO:0007669"/>
    <property type="project" value="TreeGrafter"/>
</dbReference>
<keyword evidence="3" id="KW-0805">Transcription regulation</keyword>
<feature type="compositionally biased region" description="Polar residues" evidence="7">
    <location>
        <begin position="494"/>
        <end position="510"/>
    </location>
</feature>
<dbReference type="FunFam" id="1.10.10.60:FF:000016">
    <property type="entry name" value="Transcriptional activator Myb isoform A"/>
    <property type="match status" value="1"/>
</dbReference>
<sequence length="524" mass="57668">MAEMKSEQCCFENKQSTANSSSSVSEESCSVSLKPNRRTSGPIRRAKGGWTPEEDEKLRQAVGKFKGRRWKRIAEYFPDRSEVQCLHRWQKVLNPDLVKGPWTQEEDDKIIELVSRYGPAKWSVIAKSLPGRIGKQCRERWHNHLNPVIKRDAWTLEEELALMNAHHVHGNKWAEIAKVLPGRTDNSIKNHWNSSLRKKLDFYLVTGQLPPVPKTEEDGAKDISKPVAAGNFGICYNEGFNSTAQCSSGIADMCELEEDCKDQVQSSTPQLLDRDAPTGVLVTGSSKNDGIECKQLSSECDFSCTKSISTPNSVKCRSSGEADLENNISGTPLPIAVPAFGSLYHETFDSNSVLSPSSFLTPPCIKSTGLGGAQSAESILKNAAKSFPNTPSILRKRKREACGPNKNEQTDGVKVKDSLGITEGKKITENSQEQPGSLDALKCESPARHGSSTVGLYTGQAFDPSPSYRLRSKRTAILKSLEKQLEFTFDGDNTDSQSKSMNSAVRGSSRLTKDCPRTMKMGVT</sequence>
<dbReference type="GO" id="GO:0005634">
    <property type="term" value="C:nucleus"/>
    <property type="evidence" value="ECO:0007669"/>
    <property type="project" value="UniProtKB-SubCell"/>
</dbReference>
<dbReference type="PANTHER" id="PTHR45614:SF194">
    <property type="entry name" value="TRANSCRIPTION FACTOR MYB3R-3-RELATED"/>
    <property type="match status" value="1"/>
</dbReference>
<keyword evidence="6" id="KW-0539">Nucleus</keyword>
<evidence type="ECO:0000256" key="6">
    <source>
        <dbReference type="ARBA" id="ARBA00023242"/>
    </source>
</evidence>
<evidence type="ECO:0000313" key="11">
    <source>
        <dbReference type="Proteomes" id="UP000195402"/>
    </source>
</evidence>
<dbReference type="SUPFAM" id="SSF46689">
    <property type="entry name" value="Homeodomain-like"/>
    <property type="match status" value="2"/>
</dbReference>
<dbReference type="Pfam" id="PF13921">
    <property type="entry name" value="Myb_DNA-bind_6"/>
    <property type="match status" value="1"/>
</dbReference>
<evidence type="ECO:0000256" key="5">
    <source>
        <dbReference type="ARBA" id="ARBA00023163"/>
    </source>
</evidence>
<dbReference type="PROSITE" id="PS50090">
    <property type="entry name" value="MYB_LIKE"/>
    <property type="match status" value="3"/>
</dbReference>
<keyword evidence="11" id="KW-1185">Reference proteome</keyword>
<dbReference type="FunFam" id="1.10.10.60:FF:000324">
    <property type="entry name" value="Transcription factor MYB3R-2"/>
    <property type="match status" value="1"/>
</dbReference>
<dbReference type="FunCoup" id="A0A200R1A0">
    <property type="interactions" value="703"/>
</dbReference>
<feature type="domain" description="Myb-like" evidence="8">
    <location>
        <begin position="146"/>
        <end position="196"/>
    </location>
</feature>
<dbReference type="InterPro" id="IPR009057">
    <property type="entry name" value="Homeodomain-like_sf"/>
</dbReference>
<comment type="caution">
    <text evidence="10">The sequence shown here is derived from an EMBL/GenBank/DDBJ whole genome shotgun (WGS) entry which is preliminary data.</text>
</comment>
<dbReference type="Pfam" id="PF00249">
    <property type="entry name" value="Myb_DNA-binding"/>
    <property type="match status" value="1"/>
</dbReference>
<gene>
    <name evidence="10" type="ORF">BVC80_399g13</name>
</gene>
<evidence type="ECO:0000256" key="3">
    <source>
        <dbReference type="ARBA" id="ARBA00023015"/>
    </source>
</evidence>
<proteinExistence type="predicted"/>
<feature type="domain" description="Myb-like" evidence="8">
    <location>
        <begin position="42"/>
        <end position="93"/>
    </location>
</feature>
<dbReference type="EMBL" id="MVGT01000492">
    <property type="protein sequence ID" value="OVA16504.1"/>
    <property type="molecule type" value="Genomic_DNA"/>
</dbReference>
<dbReference type="OMA" id="ACESPAF"/>
<evidence type="ECO:0000259" key="8">
    <source>
        <dbReference type="PROSITE" id="PS50090"/>
    </source>
</evidence>
<comment type="subcellular location">
    <subcellularLocation>
        <location evidence="1">Nucleus</location>
    </subcellularLocation>
</comment>
<keyword evidence="2" id="KW-0677">Repeat</keyword>
<evidence type="ECO:0000313" key="10">
    <source>
        <dbReference type="EMBL" id="OVA16504.1"/>
    </source>
</evidence>
<dbReference type="GO" id="GO:0000981">
    <property type="term" value="F:DNA-binding transcription factor activity, RNA polymerase II-specific"/>
    <property type="evidence" value="ECO:0007669"/>
    <property type="project" value="TreeGrafter"/>
</dbReference>
<feature type="domain" description="HTH myb-type" evidence="9">
    <location>
        <begin position="94"/>
        <end position="149"/>
    </location>
</feature>
<dbReference type="AlphaFoldDB" id="A0A200R1A0"/>
<feature type="compositionally biased region" description="Basic and acidic residues" evidence="7">
    <location>
        <begin position="408"/>
        <end position="424"/>
    </location>
</feature>
<reference evidence="10 11" key="1">
    <citation type="journal article" date="2017" name="Mol. Plant">
        <title>The Genome of Medicinal Plant Macleaya cordata Provides New Insights into Benzylisoquinoline Alkaloids Metabolism.</title>
        <authorList>
            <person name="Liu X."/>
            <person name="Liu Y."/>
            <person name="Huang P."/>
            <person name="Ma Y."/>
            <person name="Qing Z."/>
            <person name="Tang Q."/>
            <person name="Cao H."/>
            <person name="Cheng P."/>
            <person name="Zheng Y."/>
            <person name="Yuan Z."/>
            <person name="Zhou Y."/>
            <person name="Liu J."/>
            <person name="Tang Z."/>
            <person name="Zhuo Y."/>
            <person name="Zhang Y."/>
            <person name="Yu L."/>
            <person name="Huang J."/>
            <person name="Yang P."/>
            <person name="Peng Q."/>
            <person name="Zhang J."/>
            <person name="Jiang W."/>
            <person name="Zhang Z."/>
            <person name="Lin K."/>
            <person name="Ro D.K."/>
            <person name="Chen X."/>
            <person name="Xiong X."/>
            <person name="Shang Y."/>
            <person name="Huang S."/>
            <person name="Zeng J."/>
        </authorList>
    </citation>
    <scope>NUCLEOTIDE SEQUENCE [LARGE SCALE GENOMIC DNA]</scope>
    <source>
        <strain evidence="11">cv. BLH2017</strain>
        <tissue evidence="10">Root</tissue>
    </source>
</reference>
<feature type="domain" description="HTH myb-type" evidence="9">
    <location>
        <begin position="47"/>
        <end position="93"/>
    </location>
</feature>
<dbReference type="InterPro" id="IPR017930">
    <property type="entry name" value="Myb_dom"/>
</dbReference>
<feature type="region of interest" description="Disordered" evidence="7">
    <location>
        <begin position="1"/>
        <end position="52"/>
    </location>
</feature>
<evidence type="ECO:0000256" key="1">
    <source>
        <dbReference type="ARBA" id="ARBA00004123"/>
    </source>
</evidence>
<feature type="compositionally biased region" description="Low complexity" evidence="7">
    <location>
        <begin position="20"/>
        <end position="32"/>
    </location>
</feature>
<dbReference type="PROSITE" id="PS51294">
    <property type="entry name" value="HTH_MYB"/>
    <property type="match status" value="3"/>
</dbReference>
<evidence type="ECO:0000256" key="2">
    <source>
        <dbReference type="ARBA" id="ARBA00022737"/>
    </source>
</evidence>
<dbReference type="PANTHER" id="PTHR45614">
    <property type="entry name" value="MYB PROTEIN-RELATED"/>
    <property type="match status" value="1"/>
</dbReference>
<evidence type="ECO:0000256" key="4">
    <source>
        <dbReference type="ARBA" id="ARBA00023125"/>
    </source>
</evidence>
<feature type="domain" description="Myb-like" evidence="8">
    <location>
        <begin position="94"/>
        <end position="145"/>
    </location>
</feature>
<dbReference type="InterPro" id="IPR050560">
    <property type="entry name" value="MYB_TF"/>
</dbReference>
<evidence type="ECO:0000259" key="9">
    <source>
        <dbReference type="PROSITE" id="PS51294"/>
    </source>
</evidence>
<feature type="region of interest" description="Disordered" evidence="7">
    <location>
        <begin position="399"/>
        <end position="424"/>
    </location>
</feature>
<name>A0A200R1A0_MACCD</name>
<feature type="domain" description="HTH myb-type" evidence="9">
    <location>
        <begin position="150"/>
        <end position="200"/>
    </location>
</feature>